<dbReference type="Proteomes" id="UP000274271">
    <property type="component" value="Unassembled WGS sequence"/>
</dbReference>
<proteinExistence type="predicted"/>
<name>A0A3P1CI63_9BACT</name>
<gene>
    <name evidence="1" type="ORF">EHT87_20355</name>
</gene>
<reference evidence="1 2" key="1">
    <citation type="submission" date="2018-11" db="EMBL/GenBank/DDBJ databases">
        <authorList>
            <person name="Zhou Z."/>
            <person name="Wang G."/>
        </authorList>
    </citation>
    <scope>NUCLEOTIDE SEQUENCE [LARGE SCALE GENOMIC DNA]</scope>
    <source>
        <strain evidence="1 2">KCTC42998</strain>
    </source>
</reference>
<evidence type="ECO:0000313" key="2">
    <source>
        <dbReference type="Proteomes" id="UP000274271"/>
    </source>
</evidence>
<keyword evidence="2" id="KW-1185">Reference proteome</keyword>
<evidence type="ECO:0008006" key="3">
    <source>
        <dbReference type="Google" id="ProtNLM"/>
    </source>
</evidence>
<dbReference type="OrthoDB" id="981332at2"/>
<accession>A0A3P1CI63</accession>
<organism evidence="1 2">
    <name type="scientific">Larkinella knui</name>
    <dbReference type="NCBI Taxonomy" id="2025310"/>
    <lineage>
        <taxon>Bacteria</taxon>
        <taxon>Pseudomonadati</taxon>
        <taxon>Bacteroidota</taxon>
        <taxon>Cytophagia</taxon>
        <taxon>Cytophagales</taxon>
        <taxon>Spirosomataceae</taxon>
        <taxon>Larkinella</taxon>
    </lineage>
</organism>
<sequence>MGCSAPPDQIGKLDLVKWRTDRGGCTGVRTSLVDDFKAVRQELKGKSSNEIGQILGRPDSEQLDDRNQKFYIYFLEKGPHCQDPKVKTGSRSVALRISAIGLVTEITFQNGRP</sequence>
<dbReference type="AlphaFoldDB" id="A0A3P1CI63"/>
<evidence type="ECO:0000313" key="1">
    <source>
        <dbReference type="EMBL" id="RRB12940.1"/>
    </source>
</evidence>
<comment type="caution">
    <text evidence="1">The sequence shown here is derived from an EMBL/GenBank/DDBJ whole genome shotgun (WGS) entry which is preliminary data.</text>
</comment>
<dbReference type="EMBL" id="RQJP01000004">
    <property type="protein sequence ID" value="RRB12940.1"/>
    <property type="molecule type" value="Genomic_DNA"/>
</dbReference>
<protein>
    <recommendedName>
        <fullName evidence="3">Outer membrane protein assembly factor BamE</fullName>
    </recommendedName>
</protein>